<dbReference type="Pfam" id="PF12704">
    <property type="entry name" value="MacB_PCD"/>
    <property type="match status" value="1"/>
</dbReference>
<evidence type="ECO:0000313" key="4">
    <source>
        <dbReference type="Proteomes" id="UP000095463"/>
    </source>
</evidence>
<evidence type="ECO:0000313" key="3">
    <source>
        <dbReference type="EMBL" id="OEO33230.1"/>
    </source>
</evidence>
<comment type="caution">
    <text evidence="3">The sequence shown here is derived from an EMBL/GenBank/DDBJ whole genome shotgun (WGS) entry which is preliminary data.</text>
</comment>
<dbReference type="AlphaFoldDB" id="A0A1E5XXB0"/>
<feature type="non-terminal residue" evidence="3">
    <location>
        <position position="274"/>
    </location>
</feature>
<dbReference type="InterPro" id="IPR050250">
    <property type="entry name" value="Macrolide_Exporter_MacB"/>
</dbReference>
<feature type="transmembrane region" description="Helical" evidence="1">
    <location>
        <begin position="29"/>
        <end position="49"/>
    </location>
</feature>
<gene>
    <name evidence="3" type="ORF">VW23_007700</name>
</gene>
<feature type="domain" description="MacB-like periplasmic core" evidence="2">
    <location>
        <begin position="30"/>
        <end position="239"/>
    </location>
</feature>
<evidence type="ECO:0000256" key="1">
    <source>
        <dbReference type="SAM" id="Phobius"/>
    </source>
</evidence>
<proteinExistence type="predicted"/>
<keyword evidence="1" id="KW-1133">Transmembrane helix</keyword>
<dbReference type="GO" id="GO:0022857">
    <property type="term" value="F:transmembrane transporter activity"/>
    <property type="evidence" value="ECO:0007669"/>
    <property type="project" value="TreeGrafter"/>
</dbReference>
<organism evidence="3 4">
    <name type="scientific">Devosia insulae DS-56</name>
    <dbReference type="NCBI Taxonomy" id="1116389"/>
    <lineage>
        <taxon>Bacteria</taxon>
        <taxon>Pseudomonadati</taxon>
        <taxon>Pseudomonadota</taxon>
        <taxon>Alphaproteobacteria</taxon>
        <taxon>Hyphomicrobiales</taxon>
        <taxon>Devosiaceae</taxon>
        <taxon>Devosia</taxon>
    </lineage>
</organism>
<keyword evidence="4" id="KW-1185">Reference proteome</keyword>
<dbReference type="PANTHER" id="PTHR30572">
    <property type="entry name" value="MEMBRANE COMPONENT OF TRANSPORTER-RELATED"/>
    <property type="match status" value="1"/>
</dbReference>
<accession>A0A1E5XXB0</accession>
<dbReference type="EMBL" id="LAJE02000010">
    <property type="protein sequence ID" value="OEO33230.1"/>
    <property type="molecule type" value="Genomic_DNA"/>
</dbReference>
<name>A0A1E5XXB0_9HYPH</name>
<dbReference type="PANTHER" id="PTHR30572:SF4">
    <property type="entry name" value="ABC TRANSPORTER PERMEASE YTRF"/>
    <property type="match status" value="1"/>
</dbReference>
<evidence type="ECO:0000259" key="2">
    <source>
        <dbReference type="Pfam" id="PF12704"/>
    </source>
</evidence>
<reference evidence="3 4" key="1">
    <citation type="journal article" date="2015" name="Genome Announc.">
        <title>Genome Assemblies of Three Soil-Associated Devosia species: D. insulae, D. limi, and D. soli.</title>
        <authorList>
            <person name="Hassan Y.I."/>
            <person name="Lepp D."/>
            <person name="Zhou T."/>
        </authorList>
    </citation>
    <scope>NUCLEOTIDE SEQUENCE [LARGE SCALE GENOMIC DNA]</scope>
    <source>
        <strain evidence="3 4">DS-56</strain>
    </source>
</reference>
<dbReference type="RefSeq" id="WP_069907649.1">
    <property type="nucleotide sequence ID" value="NZ_LAJE02000010.1"/>
</dbReference>
<sequence length="274" mass="28401">MSTLQPAKLLAIDVVRLAAYGLTARPLRVVLSALGIAIGIAAMIAVVGISTSSRAQLNQLLSELGTNLLSAGPGKSMFGEAATMPPESIAMLGRIAEVEMVSAIGVLADARIYRSNRIPASQSGGLAVYATKLNLLETLSAEVAVGSWLNEATANYPAVVLGARAAARRGIGRGLIGQQVWLGGRWFTVVGILAPVSLVPMLDLSALIGWPAGERYLDFEGDITTLYLRTAPDAVEAVRSILAPTANPEAPNEVDVSRPSDALAAEAAADVAFT</sequence>
<protein>
    <submittedName>
        <fullName evidence="3">ABC transporter permease</fullName>
    </submittedName>
</protein>
<keyword evidence="1" id="KW-0472">Membrane</keyword>
<dbReference type="OrthoDB" id="9770036at2"/>
<keyword evidence="1" id="KW-0812">Transmembrane</keyword>
<dbReference type="GO" id="GO:0005886">
    <property type="term" value="C:plasma membrane"/>
    <property type="evidence" value="ECO:0007669"/>
    <property type="project" value="TreeGrafter"/>
</dbReference>
<dbReference type="InterPro" id="IPR025857">
    <property type="entry name" value="MacB_PCD"/>
</dbReference>
<dbReference type="Proteomes" id="UP000095463">
    <property type="component" value="Unassembled WGS sequence"/>
</dbReference>